<dbReference type="EMBL" id="PGGS01000096">
    <property type="protein sequence ID" value="PNH09301.1"/>
    <property type="molecule type" value="Genomic_DNA"/>
</dbReference>
<gene>
    <name evidence="2" type="ORF">TSOC_004080</name>
</gene>
<evidence type="ECO:0008006" key="4">
    <source>
        <dbReference type="Google" id="ProtNLM"/>
    </source>
</evidence>
<reference evidence="2 3" key="1">
    <citation type="journal article" date="2017" name="Mol. Biol. Evol.">
        <title>The 4-celled Tetrabaena socialis nuclear genome reveals the essential components for genetic control of cell number at the origin of multicellularity in the volvocine lineage.</title>
        <authorList>
            <person name="Featherston J."/>
            <person name="Arakaki Y."/>
            <person name="Hanschen E.R."/>
            <person name="Ferris P.J."/>
            <person name="Michod R.E."/>
            <person name="Olson B.J.S.C."/>
            <person name="Nozaki H."/>
            <person name="Durand P.M."/>
        </authorList>
    </citation>
    <scope>NUCLEOTIDE SEQUENCE [LARGE SCALE GENOMIC DNA]</scope>
    <source>
        <strain evidence="2 3">NIES-571</strain>
    </source>
</reference>
<sequence>MGTHTSRALAYGLAKLKYIVNALTTNVDILYLDADVVLLRDPFPGLLALNADLAVATTAEPCGSRAVAWDPDQAEAEAEAQLPANPEAQLPASGAASEAGGWAHVGSGGQQADAKQRRALAEGPATAAAAAGDQYDTGVSYYRSAPGTLRCAYALLLDMAQLAMANVSMVWETERYAAFMPQCAGALGLVLRPLPAQQYIGSCGADVGAEARRAAVAVHASMAPGSSSSLRDRVPLMSSLLGIEGGGGGAEGRDAGASSSSTEG</sequence>
<keyword evidence="3" id="KW-1185">Reference proteome</keyword>
<accession>A0A2J8A9W4</accession>
<proteinExistence type="predicted"/>
<name>A0A2J8A9W4_9CHLO</name>
<protein>
    <recommendedName>
        <fullName evidence="4">Nucleotide-diphospho-sugar transferase domain-containing protein</fullName>
    </recommendedName>
</protein>
<dbReference type="AlphaFoldDB" id="A0A2J8A9W4"/>
<evidence type="ECO:0000256" key="1">
    <source>
        <dbReference type="SAM" id="MobiDB-lite"/>
    </source>
</evidence>
<comment type="caution">
    <text evidence="2">The sequence shown here is derived from an EMBL/GenBank/DDBJ whole genome shotgun (WGS) entry which is preliminary data.</text>
</comment>
<feature type="compositionally biased region" description="Low complexity" evidence="1">
    <location>
        <begin position="255"/>
        <end position="264"/>
    </location>
</feature>
<evidence type="ECO:0000313" key="2">
    <source>
        <dbReference type="EMBL" id="PNH09301.1"/>
    </source>
</evidence>
<dbReference type="OrthoDB" id="540503at2759"/>
<evidence type="ECO:0000313" key="3">
    <source>
        <dbReference type="Proteomes" id="UP000236333"/>
    </source>
</evidence>
<organism evidence="2 3">
    <name type="scientific">Tetrabaena socialis</name>
    <dbReference type="NCBI Taxonomy" id="47790"/>
    <lineage>
        <taxon>Eukaryota</taxon>
        <taxon>Viridiplantae</taxon>
        <taxon>Chlorophyta</taxon>
        <taxon>core chlorophytes</taxon>
        <taxon>Chlorophyceae</taxon>
        <taxon>CS clade</taxon>
        <taxon>Chlamydomonadales</taxon>
        <taxon>Tetrabaenaceae</taxon>
        <taxon>Tetrabaena</taxon>
    </lineage>
</organism>
<feature type="region of interest" description="Disordered" evidence="1">
    <location>
        <begin position="243"/>
        <end position="264"/>
    </location>
</feature>
<dbReference type="Proteomes" id="UP000236333">
    <property type="component" value="Unassembled WGS sequence"/>
</dbReference>